<dbReference type="PANTHER" id="PTHR21198:SF7">
    <property type="entry name" value="ASPARTATE-GLUTAMATE RACEMASE FAMILY"/>
    <property type="match status" value="1"/>
</dbReference>
<organism evidence="3 4">
    <name type="scientific">Bordetella genomosp. 5</name>
    <dbReference type="NCBI Taxonomy" id="1395608"/>
    <lineage>
        <taxon>Bacteria</taxon>
        <taxon>Pseudomonadati</taxon>
        <taxon>Pseudomonadota</taxon>
        <taxon>Betaproteobacteria</taxon>
        <taxon>Burkholderiales</taxon>
        <taxon>Alcaligenaceae</taxon>
        <taxon>Bordetella</taxon>
    </lineage>
</organism>
<name>A0A261TBB3_9BORD</name>
<comment type="caution">
    <text evidence="3">The sequence shown here is derived from an EMBL/GenBank/DDBJ whole genome shotgun (WGS) entry which is preliminary data.</text>
</comment>
<accession>A0A261TBB3</accession>
<keyword evidence="4" id="KW-1185">Reference proteome</keyword>
<dbReference type="InterPro" id="IPR001920">
    <property type="entry name" value="Asp/Glu_race"/>
</dbReference>
<dbReference type="InterPro" id="IPR004380">
    <property type="entry name" value="Asp_race"/>
</dbReference>
<evidence type="ECO:0000313" key="4">
    <source>
        <dbReference type="Proteomes" id="UP000216913"/>
    </source>
</evidence>
<dbReference type="Pfam" id="PF01177">
    <property type="entry name" value="Asp_Glu_race"/>
    <property type="match status" value="1"/>
</dbReference>
<protein>
    <submittedName>
        <fullName evidence="3">Aspartate racemase</fullName>
    </submittedName>
</protein>
<keyword evidence="2" id="KW-0413">Isomerase</keyword>
<dbReference type="SUPFAM" id="SSF53681">
    <property type="entry name" value="Aspartate/glutamate racemase"/>
    <property type="match status" value="2"/>
</dbReference>
<dbReference type="NCBIfam" id="TIGR00035">
    <property type="entry name" value="asp_race"/>
    <property type="match status" value="1"/>
</dbReference>
<reference evidence="3 4" key="1">
    <citation type="submission" date="2017-05" db="EMBL/GenBank/DDBJ databases">
        <title>Complete and WGS of Bordetella genogroups.</title>
        <authorList>
            <person name="Spilker T."/>
            <person name="LiPuma J."/>
        </authorList>
    </citation>
    <scope>NUCLEOTIDE SEQUENCE [LARGE SCALE GENOMIC DNA]</scope>
    <source>
        <strain evidence="3 4">AU10456</strain>
    </source>
</reference>
<dbReference type="InterPro" id="IPR015942">
    <property type="entry name" value="Asp/Glu/hydantoin_racemase"/>
</dbReference>
<proteinExistence type="inferred from homology"/>
<dbReference type="EMBL" id="NEVP01000011">
    <property type="protein sequence ID" value="OZI46695.1"/>
    <property type="molecule type" value="Genomic_DNA"/>
</dbReference>
<comment type="similarity">
    <text evidence="1">Belongs to the aspartate/glutamate racemases family.</text>
</comment>
<dbReference type="Gene3D" id="3.40.50.1860">
    <property type="match status" value="2"/>
</dbReference>
<evidence type="ECO:0000313" key="3">
    <source>
        <dbReference type="EMBL" id="OZI46695.1"/>
    </source>
</evidence>
<dbReference type="PANTHER" id="PTHR21198">
    <property type="entry name" value="GLUTAMATE RACEMASE"/>
    <property type="match status" value="1"/>
</dbReference>
<dbReference type="GO" id="GO:0047661">
    <property type="term" value="F:amino-acid racemase activity"/>
    <property type="evidence" value="ECO:0007669"/>
    <property type="project" value="InterPro"/>
</dbReference>
<dbReference type="Proteomes" id="UP000216913">
    <property type="component" value="Unassembled WGS sequence"/>
</dbReference>
<sequence>MPLRIGIVACSAEGAALCYRTLCAEAPGLAGRPYAHPDILLHGHSLADYVQRLQADDIDGLGALMLSSAHHLAEAGAEFLICPDNTIHQALPHIEARSPLPWLHIADEVARHAAQQGLRRVAVMGTRWLTESEVYPTALSARGLQCVRPDADTRATIDRIIMDELVKGVQRSSSIDRLCKIAAQFRLDGCDGIALACTELPLVLDDTNCGMPTLDSTRLLARAALRRAYR</sequence>
<evidence type="ECO:0000256" key="2">
    <source>
        <dbReference type="ARBA" id="ARBA00023235"/>
    </source>
</evidence>
<gene>
    <name evidence="3" type="ORF">CAL25_18580</name>
</gene>
<dbReference type="AlphaFoldDB" id="A0A261TBB3"/>
<dbReference type="RefSeq" id="WP_094802558.1">
    <property type="nucleotide sequence ID" value="NZ_NEVN01000009.1"/>
</dbReference>
<evidence type="ECO:0000256" key="1">
    <source>
        <dbReference type="ARBA" id="ARBA00007847"/>
    </source>
</evidence>
<dbReference type="OrthoDB" id="9803739at2"/>